<dbReference type="PANTHER" id="PTHR43289">
    <property type="entry name" value="MITOGEN-ACTIVATED PROTEIN KINASE KINASE KINASE 20-RELATED"/>
    <property type="match status" value="1"/>
</dbReference>
<dbReference type="InterPro" id="IPR011009">
    <property type="entry name" value="Kinase-like_dom_sf"/>
</dbReference>
<feature type="region of interest" description="Disordered" evidence="6">
    <location>
        <begin position="898"/>
        <end position="936"/>
    </location>
</feature>
<dbReference type="PANTHER" id="PTHR43289:SF34">
    <property type="entry name" value="SERINE_THREONINE-PROTEIN KINASE YBDM-RELATED"/>
    <property type="match status" value="1"/>
</dbReference>
<proteinExistence type="predicted"/>
<feature type="compositionally biased region" description="Pro residues" evidence="6">
    <location>
        <begin position="347"/>
        <end position="366"/>
    </location>
</feature>
<reference evidence="8 9" key="1">
    <citation type="submission" date="2024-06" db="EMBL/GenBank/DDBJ databases">
        <title>The Natural Products Discovery Center: Release of the First 8490 Sequenced Strains for Exploring Actinobacteria Biosynthetic Diversity.</title>
        <authorList>
            <person name="Kalkreuter E."/>
            <person name="Kautsar S.A."/>
            <person name="Yang D."/>
            <person name="Bader C.D."/>
            <person name="Teijaro C.N."/>
            <person name="Fluegel L."/>
            <person name="Davis C.M."/>
            <person name="Simpson J.R."/>
            <person name="Lauterbach L."/>
            <person name="Steele A.D."/>
            <person name="Gui C."/>
            <person name="Meng S."/>
            <person name="Li G."/>
            <person name="Viehrig K."/>
            <person name="Ye F."/>
            <person name="Su P."/>
            <person name="Kiefer A.F."/>
            <person name="Nichols A."/>
            <person name="Cepeda A.J."/>
            <person name="Yan W."/>
            <person name="Fan B."/>
            <person name="Jiang Y."/>
            <person name="Adhikari A."/>
            <person name="Zheng C.-J."/>
            <person name="Schuster L."/>
            <person name="Cowan T.M."/>
            <person name="Smanski M.J."/>
            <person name="Chevrette M.G."/>
            <person name="De Carvalho L.P.S."/>
            <person name="Shen B."/>
        </authorList>
    </citation>
    <scope>NUCLEOTIDE SEQUENCE [LARGE SCALE GENOMIC DNA]</scope>
    <source>
        <strain evidence="8 9">NPDC048946</strain>
    </source>
</reference>
<feature type="region of interest" description="Disordered" evidence="6">
    <location>
        <begin position="335"/>
        <end position="366"/>
    </location>
</feature>
<accession>A0ABV3DTL6</accession>
<dbReference type="SUPFAM" id="SSF50998">
    <property type="entry name" value="Quinoprotein alcohol dehydrogenase-like"/>
    <property type="match status" value="1"/>
</dbReference>
<dbReference type="RefSeq" id="WP_358362960.1">
    <property type="nucleotide sequence ID" value="NZ_JBEZFP010000153.1"/>
</dbReference>
<dbReference type="PROSITE" id="PS50011">
    <property type="entry name" value="PROTEIN_KINASE_DOM"/>
    <property type="match status" value="1"/>
</dbReference>
<keyword evidence="3" id="KW-0418">Kinase</keyword>
<dbReference type="Proteomes" id="UP001551482">
    <property type="component" value="Unassembled WGS sequence"/>
</dbReference>
<comment type="caution">
    <text evidence="8">The sequence shown here is derived from an EMBL/GenBank/DDBJ whole genome shotgun (WGS) entry which is preliminary data.</text>
</comment>
<keyword evidence="9" id="KW-1185">Reference proteome</keyword>
<dbReference type="InterPro" id="IPR011047">
    <property type="entry name" value="Quinoprotein_ADH-like_sf"/>
</dbReference>
<dbReference type="Gene3D" id="1.10.510.10">
    <property type="entry name" value="Transferase(Phosphotransferase) domain 1"/>
    <property type="match status" value="1"/>
</dbReference>
<feature type="domain" description="Protein kinase" evidence="7">
    <location>
        <begin position="24"/>
        <end position="292"/>
    </location>
</feature>
<feature type="binding site" evidence="5">
    <location>
        <position position="52"/>
    </location>
    <ligand>
        <name>ATP</name>
        <dbReference type="ChEBI" id="CHEBI:30616"/>
    </ligand>
</feature>
<name>A0ABV3DTL6_9ACTN</name>
<dbReference type="CDD" id="cd14014">
    <property type="entry name" value="STKc_PknB_like"/>
    <property type="match status" value="1"/>
</dbReference>
<evidence type="ECO:0000256" key="4">
    <source>
        <dbReference type="ARBA" id="ARBA00022840"/>
    </source>
</evidence>
<evidence type="ECO:0000256" key="5">
    <source>
        <dbReference type="PROSITE-ProRule" id="PRU10141"/>
    </source>
</evidence>
<dbReference type="InterPro" id="IPR008271">
    <property type="entry name" value="Ser/Thr_kinase_AS"/>
</dbReference>
<organism evidence="8 9">
    <name type="scientific">Streptodolium elevatio</name>
    <dbReference type="NCBI Taxonomy" id="3157996"/>
    <lineage>
        <taxon>Bacteria</taxon>
        <taxon>Bacillati</taxon>
        <taxon>Actinomycetota</taxon>
        <taxon>Actinomycetes</taxon>
        <taxon>Kitasatosporales</taxon>
        <taxon>Streptomycetaceae</taxon>
        <taxon>Streptodolium</taxon>
    </lineage>
</organism>
<evidence type="ECO:0000256" key="2">
    <source>
        <dbReference type="ARBA" id="ARBA00022741"/>
    </source>
</evidence>
<dbReference type="Pfam" id="PF13360">
    <property type="entry name" value="PQQ_2"/>
    <property type="match status" value="3"/>
</dbReference>
<dbReference type="InterPro" id="IPR015943">
    <property type="entry name" value="WD40/YVTN_repeat-like_dom_sf"/>
</dbReference>
<dbReference type="SUPFAM" id="SSF56112">
    <property type="entry name" value="Protein kinase-like (PK-like)"/>
    <property type="match status" value="1"/>
</dbReference>
<evidence type="ECO:0000313" key="8">
    <source>
        <dbReference type="EMBL" id="MEU8139096.1"/>
    </source>
</evidence>
<dbReference type="SMART" id="SM00220">
    <property type="entry name" value="S_TKc"/>
    <property type="match status" value="1"/>
</dbReference>
<feature type="region of interest" description="Disordered" evidence="6">
    <location>
        <begin position="789"/>
        <end position="813"/>
    </location>
</feature>
<evidence type="ECO:0000256" key="1">
    <source>
        <dbReference type="ARBA" id="ARBA00022679"/>
    </source>
</evidence>
<dbReference type="InterPro" id="IPR017441">
    <property type="entry name" value="Protein_kinase_ATP_BS"/>
</dbReference>
<feature type="compositionally biased region" description="Low complexity" evidence="6">
    <location>
        <begin position="393"/>
        <end position="403"/>
    </location>
</feature>
<dbReference type="SMART" id="SM00564">
    <property type="entry name" value="PQQ"/>
    <property type="match status" value="5"/>
</dbReference>
<feature type="compositionally biased region" description="Polar residues" evidence="6">
    <location>
        <begin position="789"/>
        <end position="803"/>
    </location>
</feature>
<dbReference type="Gene3D" id="2.130.10.10">
    <property type="entry name" value="YVTN repeat-like/Quinoprotein amine dehydrogenase"/>
    <property type="match status" value="1"/>
</dbReference>
<dbReference type="EMBL" id="JBEZFP010000153">
    <property type="protein sequence ID" value="MEU8139096.1"/>
    <property type="molecule type" value="Genomic_DNA"/>
</dbReference>
<dbReference type="InterPro" id="IPR018391">
    <property type="entry name" value="PQQ_b-propeller_rpt"/>
</dbReference>
<keyword evidence="1" id="KW-0808">Transferase</keyword>
<dbReference type="PROSITE" id="PS00107">
    <property type="entry name" value="PROTEIN_KINASE_ATP"/>
    <property type="match status" value="1"/>
</dbReference>
<dbReference type="PROSITE" id="PS00108">
    <property type="entry name" value="PROTEIN_KINASE_ST"/>
    <property type="match status" value="1"/>
</dbReference>
<dbReference type="Gene3D" id="2.40.10.480">
    <property type="match status" value="1"/>
</dbReference>
<dbReference type="InterPro" id="IPR002372">
    <property type="entry name" value="PQQ_rpt_dom"/>
</dbReference>
<dbReference type="InterPro" id="IPR000719">
    <property type="entry name" value="Prot_kinase_dom"/>
</dbReference>
<evidence type="ECO:0000313" key="9">
    <source>
        <dbReference type="Proteomes" id="UP001551482"/>
    </source>
</evidence>
<evidence type="ECO:0000259" key="7">
    <source>
        <dbReference type="PROSITE" id="PS50011"/>
    </source>
</evidence>
<evidence type="ECO:0000256" key="3">
    <source>
        <dbReference type="ARBA" id="ARBA00022777"/>
    </source>
</evidence>
<protein>
    <submittedName>
        <fullName evidence="8">PQQ-binding-like beta-propeller repeat protein</fullName>
    </submittedName>
</protein>
<feature type="compositionally biased region" description="Low complexity" evidence="6">
    <location>
        <begin position="903"/>
        <end position="930"/>
    </location>
</feature>
<dbReference type="Pfam" id="PF00069">
    <property type="entry name" value="Pkinase"/>
    <property type="match status" value="1"/>
</dbReference>
<keyword evidence="2 5" id="KW-0547">Nucleotide-binding</keyword>
<gene>
    <name evidence="8" type="ORF">AB0C36_37060</name>
</gene>
<sequence length="936" mass="97870">MLSKRGWVVMEALRPEDPRTLGPYRLRGRLGEGGMGEVFLGVSPSGLRAAVKTVRPEYAFDPGFRDRFRREVAAARRVDSAWTAPIAAADADSDPPWFATEYLTGIPLSEAIATYGPLPERAVRVLGAQLVEALMAIHRADLVHRDLKPSNVILGRDRPRVIDFGISRALDFATHGLTSPGGAIGSPGYMSPEQAAGEEVDQRTDIFALGGVLVYAATGRTPFGSTPQNAMQLLFQIIHGEPKLDEVPESLRGLVAECLAKDPAARPTLDDILLRTVGGLDDAEAAVAGAWLPPALAAELMRRHNADPTDSLPSVPALPAAFGTDNAELPPTRAHNGAEGVTDVLHAPPPAPAPNAPTAQLPPPRPPAATMAATNVFEIAHDTGPRTDPGTSPAPAAAPAAAPSGRTRGLSRRSFLIGGAAAGVAAVGGTTGWLLTRSDDSARVAWNTPVGPTAQAFAVVSGKYLVIAGSGAKSQGSQTAGLVVCIDVDSGKQLWTRSTAAPNVNRPVVTEDRVFVNCWAEVGDSSAPSKYHSTIYGISLGTEKDKSARKEPGTIVWQVEHDSMGVQLGHAATDKVVVVTSPPKESEPAKTYVYAYDAADGPDGAPVPVYTADSSAPWLNTPWVEGNTAIVSGSADSYGDFGMLYKVDLTAGSGEVLWTAAKEKDLGPPVVALGRVFVRAPSSQASSSYAEERSLSAVWLETGETDWRVPDLPAGDARRLVVDVPTATVVVITNGNDQSNKDKVDARIQLYDATTGGVRWDEKPEGLMVSDASVDGTTLYVSTWPSDLQSGFTKPSATPTASPGTAPEPPLGSGRVYAFDLKNGRRLWDFPTGTPGELTTPQVANGVVCVGASSRNGVLAAAFGIDAKTGRQRWKQDFPVGRISGNLSAKGRFHLVVSPGEPADPSATPSATKTATGTPSTTLPTGPGATVYGLRP</sequence>
<evidence type="ECO:0000256" key="6">
    <source>
        <dbReference type="SAM" id="MobiDB-lite"/>
    </source>
</evidence>
<keyword evidence="4 5" id="KW-0067">ATP-binding</keyword>
<dbReference type="Gene3D" id="3.30.200.20">
    <property type="entry name" value="Phosphorylase Kinase, domain 1"/>
    <property type="match status" value="1"/>
</dbReference>
<feature type="region of interest" description="Disordered" evidence="6">
    <location>
        <begin position="382"/>
        <end position="408"/>
    </location>
</feature>